<evidence type="ECO:0000256" key="1">
    <source>
        <dbReference type="SAM" id="Phobius"/>
    </source>
</evidence>
<keyword evidence="1" id="KW-0812">Transmembrane</keyword>
<evidence type="ECO:0000313" key="2">
    <source>
        <dbReference type="Proteomes" id="UP000887566"/>
    </source>
</evidence>
<keyword evidence="1" id="KW-1133">Transmembrane helix</keyword>
<dbReference type="AlphaFoldDB" id="A0A914WGE9"/>
<reference evidence="3" key="1">
    <citation type="submission" date="2022-11" db="UniProtKB">
        <authorList>
            <consortium name="WormBaseParasite"/>
        </authorList>
    </citation>
    <scope>IDENTIFICATION</scope>
</reference>
<evidence type="ECO:0000313" key="3">
    <source>
        <dbReference type="WBParaSite" id="PSAMB.scaffold3835size16702.g22653.t1"/>
    </source>
</evidence>
<proteinExistence type="predicted"/>
<organism evidence="2 3">
    <name type="scientific">Plectus sambesii</name>
    <dbReference type="NCBI Taxonomy" id="2011161"/>
    <lineage>
        <taxon>Eukaryota</taxon>
        <taxon>Metazoa</taxon>
        <taxon>Ecdysozoa</taxon>
        <taxon>Nematoda</taxon>
        <taxon>Chromadorea</taxon>
        <taxon>Plectida</taxon>
        <taxon>Plectina</taxon>
        <taxon>Plectoidea</taxon>
        <taxon>Plectidae</taxon>
        <taxon>Plectus</taxon>
    </lineage>
</organism>
<name>A0A914WGE9_9BILA</name>
<keyword evidence="2" id="KW-1185">Reference proteome</keyword>
<sequence length="75" mass="8418">MVAGCGNKCVKYSFFFFNFLFFVFGALILALALWARFDNEFQHRLGNILTDANLSNVQLSQVKRTSHLPGAGRST</sequence>
<dbReference type="WBParaSite" id="PSAMB.scaffold3835size16702.g22653.t1">
    <property type="protein sequence ID" value="PSAMB.scaffold3835size16702.g22653.t1"/>
    <property type="gene ID" value="PSAMB.scaffold3835size16702.g22653"/>
</dbReference>
<protein>
    <submittedName>
        <fullName evidence="3">Uncharacterized protein</fullName>
    </submittedName>
</protein>
<accession>A0A914WGE9</accession>
<dbReference type="Proteomes" id="UP000887566">
    <property type="component" value="Unplaced"/>
</dbReference>
<keyword evidence="1" id="KW-0472">Membrane</keyword>
<feature type="transmembrane region" description="Helical" evidence="1">
    <location>
        <begin position="12"/>
        <end position="35"/>
    </location>
</feature>